<evidence type="ECO:0000256" key="3">
    <source>
        <dbReference type="SAM" id="SignalP"/>
    </source>
</evidence>
<dbReference type="SUPFAM" id="SSF63825">
    <property type="entry name" value="YWTD domain"/>
    <property type="match status" value="1"/>
</dbReference>
<dbReference type="Pfam" id="PF00058">
    <property type="entry name" value="Ldl_recept_b"/>
    <property type="match status" value="1"/>
</dbReference>
<dbReference type="SMART" id="SM00135">
    <property type="entry name" value="LY"/>
    <property type="match status" value="4"/>
</dbReference>
<dbReference type="Gene3D" id="2.120.10.30">
    <property type="entry name" value="TolB, C-terminal domain"/>
    <property type="match status" value="1"/>
</dbReference>
<keyword evidence="3" id="KW-0732">Signal</keyword>
<organism evidence="4 5">
    <name type="scientific">Mytilus coruscus</name>
    <name type="common">Sea mussel</name>
    <dbReference type="NCBI Taxonomy" id="42192"/>
    <lineage>
        <taxon>Eukaryota</taxon>
        <taxon>Metazoa</taxon>
        <taxon>Spiralia</taxon>
        <taxon>Lophotrochozoa</taxon>
        <taxon>Mollusca</taxon>
        <taxon>Bivalvia</taxon>
        <taxon>Autobranchia</taxon>
        <taxon>Pteriomorphia</taxon>
        <taxon>Mytilida</taxon>
        <taxon>Mytiloidea</taxon>
        <taxon>Mytilidae</taxon>
        <taxon>Mytilinae</taxon>
        <taxon>Mytilus</taxon>
    </lineage>
</organism>
<dbReference type="Proteomes" id="UP000507470">
    <property type="component" value="Unassembled WGS sequence"/>
</dbReference>
<dbReference type="PANTHER" id="PTHR46513">
    <property type="entry name" value="VITELLOGENIN RECEPTOR-LIKE PROTEIN-RELATED-RELATED"/>
    <property type="match status" value="1"/>
</dbReference>
<name>A0A6J8CUQ3_MYTCO</name>
<feature type="signal peptide" evidence="3">
    <location>
        <begin position="1"/>
        <end position="22"/>
    </location>
</feature>
<dbReference type="InterPro" id="IPR011042">
    <property type="entry name" value="6-blade_b-propeller_TolB-like"/>
</dbReference>
<dbReference type="PANTHER" id="PTHR46513:SF13">
    <property type="entry name" value="EGF-LIKE DOMAIN-CONTAINING PROTEIN"/>
    <property type="match status" value="1"/>
</dbReference>
<protein>
    <submittedName>
        <fullName evidence="4">LRP4</fullName>
    </submittedName>
</protein>
<dbReference type="PROSITE" id="PS51120">
    <property type="entry name" value="LDLRB"/>
    <property type="match status" value="1"/>
</dbReference>
<sequence length="519" mass="58305">MASLTACLSYVFLNIQLQAVWGQHLLVAYGNHLSDKIGGISLIDVNNSNAVPISRNIGRAWFMAYHYNTSYIFWTEIGKSSIFRLRYPNNESNHVETVVKAENPRGIALDQTENRLYWTEPLANKIMRCNLDGSEVSVVLNSSLAFPNAIAIQSRTSHADNNQNIIERCRLDGSARQTFITESMGIGDVYDIAVDDAPKCTLYWTDSQLGSIKSSSCNGSNISIITSNNQSFPYPFRAPYSLDVDTNFIYFTDRASRHVFKVSKALQSQPVTLYSDENEKNGVVVFYEKVCSSERYTSSLKSKDKDEDASLSGGGIVLGYALGSVIFVSVTLGPCLVMLSLHIGNRLCRRLRKNRLQQNTQHNNFRMSSIEADYDTIADDKYNPTNISCVNEKCNTINESVIEKKRSDHVPALVTFVNPIKYENTVNSNPYISMTTRSTAPKYENTATQDTYMPMISRADTYKYDAVTDAIIHCSQSERPFTEKDSNKHDAVTDITVRCAEAERSCTEKLTNNQNYYNC</sequence>
<proteinExistence type="predicted"/>
<keyword evidence="2" id="KW-0472">Membrane</keyword>
<gene>
    <name evidence="4" type="ORF">MCOR_33525</name>
</gene>
<evidence type="ECO:0000256" key="2">
    <source>
        <dbReference type="SAM" id="Phobius"/>
    </source>
</evidence>
<keyword evidence="5" id="KW-1185">Reference proteome</keyword>
<reference evidence="4 5" key="1">
    <citation type="submission" date="2020-06" db="EMBL/GenBank/DDBJ databases">
        <authorList>
            <person name="Li R."/>
            <person name="Bekaert M."/>
        </authorList>
    </citation>
    <scope>NUCLEOTIDE SEQUENCE [LARGE SCALE GENOMIC DNA]</scope>
    <source>
        <strain evidence="5">wild</strain>
    </source>
</reference>
<dbReference type="EMBL" id="CACVKT020005975">
    <property type="protein sequence ID" value="CAC5399246.1"/>
    <property type="molecule type" value="Genomic_DNA"/>
</dbReference>
<evidence type="ECO:0000256" key="1">
    <source>
        <dbReference type="PROSITE-ProRule" id="PRU00461"/>
    </source>
</evidence>
<dbReference type="OrthoDB" id="5958943at2759"/>
<evidence type="ECO:0000313" key="4">
    <source>
        <dbReference type="EMBL" id="CAC5399246.1"/>
    </source>
</evidence>
<dbReference type="InterPro" id="IPR050778">
    <property type="entry name" value="Cueball_EGF_LRP_Nidogen"/>
</dbReference>
<keyword evidence="2" id="KW-1133">Transmembrane helix</keyword>
<dbReference type="InterPro" id="IPR000033">
    <property type="entry name" value="LDLR_classB_rpt"/>
</dbReference>
<accession>A0A6J8CUQ3</accession>
<evidence type="ECO:0000313" key="5">
    <source>
        <dbReference type="Proteomes" id="UP000507470"/>
    </source>
</evidence>
<dbReference type="AlphaFoldDB" id="A0A6J8CUQ3"/>
<keyword evidence="2" id="KW-0812">Transmembrane</keyword>
<feature type="chain" id="PRO_5026862223" evidence="3">
    <location>
        <begin position="23"/>
        <end position="519"/>
    </location>
</feature>
<feature type="repeat" description="LDL-receptor class B" evidence="1">
    <location>
        <begin position="114"/>
        <end position="156"/>
    </location>
</feature>
<feature type="transmembrane region" description="Helical" evidence="2">
    <location>
        <begin position="317"/>
        <end position="343"/>
    </location>
</feature>